<gene>
    <name evidence="1" type="ORF">BDP81DRAFT_402236</name>
</gene>
<comment type="caution">
    <text evidence="1">The sequence shown here is derived from an EMBL/GenBank/DDBJ whole genome shotgun (WGS) entry which is preliminary data.</text>
</comment>
<dbReference type="EMBL" id="JAHMHQ010000001">
    <property type="protein sequence ID" value="KAK1656410.1"/>
    <property type="molecule type" value="Genomic_DNA"/>
</dbReference>
<dbReference type="RefSeq" id="XP_060452454.1">
    <property type="nucleotide sequence ID" value="XM_060588837.1"/>
</dbReference>
<accession>A0AAJ0A8D0</accession>
<evidence type="ECO:0000313" key="2">
    <source>
        <dbReference type="Proteomes" id="UP001243989"/>
    </source>
</evidence>
<keyword evidence="2" id="KW-1185">Reference proteome</keyword>
<proteinExistence type="predicted"/>
<evidence type="ECO:0000313" key="1">
    <source>
        <dbReference type="EMBL" id="KAK1656410.1"/>
    </source>
</evidence>
<dbReference type="GeneID" id="85473699"/>
<dbReference type="Proteomes" id="UP001243989">
    <property type="component" value="Unassembled WGS sequence"/>
</dbReference>
<protein>
    <submittedName>
        <fullName evidence="1">Uncharacterized protein</fullName>
    </submittedName>
</protein>
<reference evidence="1" key="1">
    <citation type="submission" date="2021-06" db="EMBL/GenBank/DDBJ databases">
        <title>Comparative genomics, transcriptomics and evolutionary studies reveal genomic signatures of adaptation to plant cell wall in hemibiotrophic fungi.</title>
        <authorList>
            <consortium name="DOE Joint Genome Institute"/>
            <person name="Baroncelli R."/>
            <person name="Diaz J.F."/>
            <person name="Benocci T."/>
            <person name="Peng M."/>
            <person name="Battaglia E."/>
            <person name="Haridas S."/>
            <person name="Andreopoulos W."/>
            <person name="Labutti K."/>
            <person name="Pangilinan J."/>
            <person name="Floch G.L."/>
            <person name="Makela M.R."/>
            <person name="Henrissat B."/>
            <person name="Grigoriev I.V."/>
            <person name="Crouch J.A."/>
            <person name="De Vries R.P."/>
            <person name="Sukno S.A."/>
            <person name="Thon M.R."/>
        </authorList>
    </citation>
    <scope>NUCLEOTIDE SEQUENCE</scope>
    <source>
        <strain evidence="1">CBS 102054</strain>
    </source>
</reference>
<sequence length="359" mass="41156">MTLGTKRREAIRRYMKSAATLGSFVQPAPSHDGAPTFASYKIHYDTPDSEAALQPLRPSFGTVICDTTHNTHLARSARLVRALFDRTLKMRMSSRNKPDRIEVVTLPLPQSFSDDQRAEACIHHHEDEYRNRLLIPDKVEAASWFLPEQFMDKRYARRILAINRFEDDTNDEAVVVSWEESLSNRDSLHEAVRNPSESRAGSYLSIYWQPRHESWHVVYGREYMPDTDPPLTYGPAKKRGLRTGYVWALEILLGMIVNTIDDANEWLTAVLEREDRRPKFGLRDLSLLVSSNTDVTDTLADSWRTSETSKKIERLLSVDEPADSLEDGEAFKKFESVSDWKSNSTASKGRAWAISREYN</sequence>
<organism evidence="1 2">
    <name type="scientific">Colletotrichum phormii</name>
    <dbReference type="NCBI Taxonomy" id="359342"/>
    <lineage>
        <taxon>Eukaryota</taxon>
        <taxon>Fungi</taxon>
        <taxon>Dikarya</taxon>
        <taxon>Ascomycota</taxon>
        <taxon>Pezizomycotina</taxon>
        <taxon>Sordariomycetes</taxon>
        <taxon>Hypocreomycetidae</taxon>
        <taxon>Glomerellales</taxon>
        <taxon>Glomerellaceae</taxon>
        <taxon>Colletotrichum</taxon>
        <taxon>Colletotrichum acutatum species complex</taxon>
    </lineage>
</organism>
<name>A0AAJ0A8D0_9PEZI</name>
<dbReference type="AlphaFoldDB" id="A0AAJ0A8D0"/>